<keyword evidence="6 8" id="KW-1133">Transmembrane helix</keyword>
<dbReference type="PANTHER" id="PTHR46494">
    <property type="entry name" value="CORA FAMILY METAL ION TRANSPORTER (EUROFUNG)"/>
    <property type="match status" value="1"/>
</dbReference>
<dbReference type="InterPro" id="IPR045863">
    <property type="entry name" value="CorA_TM1_TM2"/>
</dbReference>
<evidence type="ECO:0000256" key="8">
    <source>
        <dbReference type="RuleBase" id="RU362010"/>
    </source>
</evidence>
<organism evidence="9 10">
    <name type="scientific">Phocaeicola acetigenes</name>
    <dbReference type="NCBI Taxonomy" id="3016083"/>
    <lineage>
        <taxon>Bacteria</taxon>
        <taxon>Pseudomonadati</taxon>
        <taxon>Bacteroidota</taxon>
        <taxon>Bacteroidia</taxon>
        <taxon>Bacteroidales</taxon>
        <taxon>Bacteroidaceae</taxon>
        <taxon>Phocaeicola</taxon>
    </lineage>
</organism>
<protein>
    <recommendedName>
        <fullName evidence="8">Magnesium transport protein CorA</fullName>
    </recommendedName>
</protein>
<dbReference type="PANTHER" id="PTHR46494:SF1">
    <property type="entry name" value="CORA FAMILY METAL ION TRANSPORTER (EUROFUNG)"/>
    <property type="match status" value="1"/>
</dbReference>
<dbReference type="Proteomes" id="UP001141933">
    <property type="component" value="Unassembled WGS sequence"/>
</dbReference>
<keyword evidence="8" id="KW-0460">Magnesium</keyword>
<dbReference type="Gene3D" id="1.20.58.340">
    <property type="entry name" value="Magnesium transport protein CorA, transmembrane region"/>
    <property type="match status" value="2"/>
</dbReference>
<evidence type="ECO:0000256" key="4">
    <source>
        <dbReference type="ARBA" id="ARBA00022475"/>
    </source>
</evidence>
<keyword evidence="7 8" id="KW-0472">Membrane</keyword>
<sequence length="349" mass="40885">MTKNNLLSEKLNYIGASDTPTHLHLCSYNAEEVQSFQENNLEKIIPSLKEDHINWIQVHGLQNTEMVHQICRHFCIDFLTIQDILNSKHLTKIEEHDTYNVVILKQLLTADSKEFVPQQLCIVQGKDFVLTFTESETDFFNEIHTALEKNVLKIRNRQSDFLLSVILNSVMASFMSIISEMEDQLEDLEELFLSPFPSAADAQPGIEEIQRYRKNYRLIKKCIFPLKEQMSKLLHEENQLLHKANRPFFNDVNDHLQFVLQTLEGCRDLLSAMVDLYLSNNDQRMNGIMKQLTIVSTIFIPLTFLAGIWGMNFQWMPELGWKYGYLFAWILMLAVGTAVYFYFKHKKWY</sequence>
<name>A0ABT4PKE2_9BACT</name>
<gene>
    <name evidence="8 9" type="primary">corA</name>
    <name evidence="9" type="ORF">O6P32_12550</name>
</gene>
<evidence type="ECO:0000256" key="2">
    <source>
        <dbReference type="ARBA" id="ARBA00009765"/>
    </source>
</evidence>
<keyword evidence="10" id="KW-1185">Reference proteome</keyword>
<dbReference type="InterPro" id="IPR002523">
    <property type="entry name" value="MgTranspt_CorA/ZnTranspt_ZntB"/>
</dbReference>
<dbReference type="SUPFAM" id="SSF143865">
    <property type="entry name" value="CorA soluble domain-like"/>
    <property type="match status" value="1"/>
</dbReference>
<evidence type="ECO:0000256" key="3">
    <source>
        <dbReference type="ARBA" id="ARBA00022448"/>
    </source>
</evidence>
<comment type="subcellular location">
    <subcellularLocation>
        <location evidence="1">Cell membrane</location>
        <topology evidence="1">Multi-pass membrane protein</topology>
    </subcellularLocation>
    <subcellularLocation>
        <location evidence="8">Membrane</location>
        <topology evidence="8">Multi-pass membrane protein</topology>
    </subcellularLocation>
</comment>
<evidence type="ECO:0000256" key="1">
    <source>
        <dbReference type="ARBA" id="ARBA00004651"/>
    </source>
</evidence>
<keyword evidence="8" id="KW-0406">Ion transport</keyword>
<reference evidence="9" key="1">
    <citation type="submission" date="2022-12" db="EMBL/GenBank/DDBJ databases">
        <title>Phocaeicola acetigenes sp. nov., isolated feces from a healthy human.</title>
        <authorList>
            <person name="Do H."/>
            <person name="Ha Y.B."/>
            <person name="Kim J.-S."/>
            <person name="Suh M.K."/>
            <person name="Kim H.S."/>
            <person name="Lee J.-S."/>
        </authorList>
    </citation>
    <scope>NUCLEOTIDE SEQUENCE</scope>
    <source>
        <strain evidence="9">KGMB11183</strain>
    </source>
</reference>
<comment type="caution">
    <text evidence="9">The sequence shown here is derived from an EMBL/GenBank/DDBJ whole genome shotgun (WGS) entry which is preliminary data.</text>
</comment>
<dbReference type="Pfam" id="PF01544">
    <property type="entry name" value="CorA"/>
    <property type="match status" value="1"/>
</dbReference>
<evidence type="ECO:0000256" key="6">
    <source>
        <dbReference type="ARBA" id="ARBA00022989"/>
    </source>
</evidence>
<keyword evidence="5 8" id="KW-0812">Transmembrane</keyword>
<feature type="transmembrane region" description="Helical" evidence="8">
    <location>
        <begin position="292"/>
        <end position="311"/>
    </location>
</feature>
<dbReference type="SUPFAM" id="SSF144083">
    <property type="entry name" value="Magnesium transport protein CorA, transmembrane region"/>
    <property type="match status" value="1"/>
</dbReference>
<dbReference type="CDD" id="cd12828">
    <property type="entry name" value="TmCorA-like_1"/>
    <property type="match status" value="1"/>
</dbReference>
<feature type="transmembrane region" description="Helical" evidence="8">
    <location>
        <begin position="323"/>
        <end position="343"/>
    </location>
</feature>
<evidence type="ECO:0000256" key="7">
    <source>
        <dbReference type="ARBA" id="ARBA00023136"/>
    </source>
</evidence>
<dbReference type="Gene3D" id="3.30.460.20">
    <property type="entry name" value="CorA soluble domain-like"/>
    <property type="match status" value="1"/>
</dbReference>
<comment type="function">
    <text evidence="8">Mediates influx of magnesium ions.</text>
</comment>
<keyword evidence="3 8" id="KW-0813">Transport</keyword>
<dbReference type="InterPro" id="IPR004488">
    <property type="entry name" value="Mg/Co-transport_prot_CorA"/>
</dbReference>
<proteinExistence type="inferred from homology"/>
<evidence type="ECO:0000256" key="5">
    <source>
        <dbReference type="ARBA" id="ARBA00022692"/>
    </source>
</evidence>
<dbReference type="RefSeq" id="WP_269878862.1">
    <property type="nucleotide sequence ID" value="NZ_JAPZVM010000013.1"/>
</dbReference>
<dbReference type="InterPro" id="IPR045861">
    <property type="entry name" value="CorA_cytoplasmic_dom"/>
</dbReference>
<evidence type="ECO:0000313" key="9">
    <source>
        <dbReference type="EMBL" id="MCZ8373527.1"/>
    </source>
</evidence>
<evidence type="ECO:0000313" key="10">
    <source>
        <dbReference type="Proteomes" id="UP001141933"/>
    </source>
</evidence>
<dbReference type="NCBIfam" id="TIGR00383">
    <property type="entry name" value="corA"/>
    <property type="match status" value="1"/>
</dbReference>
<dbReference type="EMBL" id="JAPZVM010000013">
    <property type="protein sequence ID" value="MCZ8373527.1"/>
    <property type="molecule type" value="Genomic_DNA"/>
</dbReference>
<comment type="similarity">
    <text evidence="2 8">Belongs to the CorA metal ion transporter (MIT) (TC 1.A.35) family.</text>
</comment>
<keyword evidence="4 8" id="KW-1003">Cell membrane</keyword>
<accession>A0ABT4PKE2</accession>